<dbReference type="OrthoDB" id="288590at2759"/>
<dbReference type="GO" id="GO:0046872">
    <property type="term" value="F:metal ion binding"/>
    <property type="evidence" value="ECO:0007669"/>
    <property type="project" value="UniProtKB-KW"/>
</dbReference>
<evidence type="ECO:0000256" key="1">
    <source>
        <dbReference type="ARBA" id="ARBA00008056"/>
    </source>
</evidence>
<evidence type="ECO:0000256" key="4">
    <source>
        <dbReference type="ARBA" id="ARBA00023004"/>
    </source>
</evidence>
<dbReference type="InterPro" id="IPR027443">
    <property type="entry name" value="IPNS-like_sf"/>
</dbReference>
<evidence type="ECO:0000256" key="3">
    <source>
        <dbReference type="ARBA" id="ARBA00022896"/>
    </source>
</evidence>
<sequence>MGEVEPGFIQEPEHRPKLHSLQAEKIPVIDLSPISNHAVSDPSSIEGLVKEIGSACKEWGFFQVTNHGVPLSLRQNIEKGSRMFFGQTLEEKRKVRRSEFSPSGYYETEHTKNVRDWKEVFDFLAKDPTLVPLTTDQHDHRLTQWTNTSPPYPPHFRDIIEEYIEEMEKLSFKLMELIALSLGLEAKRFEEFFMKDQTSFLRLNHYPPCPNPHLALGVGRHKDPGALTILSQDEVEGLEVKHKAHEQWIRIKPIPNAYIINLGDIVQVWTNDAFESPEHRVVVNSKKERFSIPFFFFPAQETEVKPLEELINDQNPSKYRTYKWGKFLVHRFNTNFKKHKVGNIQIHDFKTR</sequence>
<dbReference type="KEGG" id="vra:106766864"/>
<comment type="similarity">
    <text evidence="1 5">Belongs to the iron/ascorbate-dependent oxidoreductase family.</text>
</comment>
<dbReference type="Proteomes" id="UP000087766">
    <property type="component" value="Chromosome 7"/>
</dbReference>
<feature type="domain" description="Fe2OG dioxygenase" evidence="6">
    <location>
        <begin position="197"/>
        <end position="298"/>
    </location>
</feature>
<dbReference type="GO" id="GO:0031418">
    <property type="term" value="F:L-ascorbic acid binding"/>
    <property type="evidence" value="ECO:0007669"/>
    <property type="project" value="UniProtKB-KW"/>
</dbReference>
<dbReference type="InterPro" id="IPR044861">
    <property type="entry name" value="IPNS-like_FE2OG_OXY"/>
</dbReference>
<evidence type="ECO:0000313" key="8">
    <source>
        <dbReference type="RefSeq" id="XP_014507123.1"/>
    </source>
</evidence>
<dbReference type="PRINTS" id="PR00682">
    <property type="entry name" value="IPNSYNTHASE"/>
</dbReference>
<dbReference type="SUPFAM" id="SSF51197">
    <property type="entry name" value="Clavaminate synthase-like"/>
    <property type="match status" value="1"/>
</dbReference>
<protein>
    <submittedName>
        <fullName evidence="8">Probable 2-oxoglutarate/Fe(II)-dependent dioxygenase</fullName>
    </submittedName>
</protein>
<proteinExistence type="inferred from homology"/>
<evidence type="ECO:0000259" key="6">
    <source>
        <dbReference type="PROSITE" id="PS51471"/>
    </source>
</evidence>
<dbReference type="RefSeq" id="XP_014507123.1">
    <property type="nucleotide sequence ID" value="XM_014651637.2"/>
</dbReference>
<keyword evidence="4 5" id="KW-0408">Iron</keyword>
<reference evidence="8" key="2">
    <citation type="submission" date="2025-08" db="UniProtKB">
        <authorList>
            <consortium name="RefSeq"/>
        </authorList>
    </citation>
    <scope>IDENTIFICATION</scope>
    <source>
        <tissue evidence="8">Leaf</tissue>
    </source>
</reference>
<dbReference type="PANTHER" id="PTHR47991">
    <property type="entry name" value="OXOGLUTARATE/IRON-DEPENDENT DIOXYGENASE"/>
    <property type="match status" value="1"/>
</dbReference>
<evidence type="ECO:0000313" key="7">
    <source>
        <dbReference type="Proteomes" id="UP000087766"/>
    </source>
</evidence>
<dbReference type="Pfam" id="PF14226">
    <property type="entry name" value="DIOX_N"/>
    <property type="match status" value="1"/>
</dbReference>
<dbReference type="InterPro" id="IPR005123">
    <property type="entry name" value="Oxoglu/Fe-dep_dioxygenase_dom"/>
</dbReference>
<keyword evidence="8" id="KW-0223">Dioxygenase</keyword>
<dbReference type="InterPro" id="IPR050295">
    <property type="entry name" value="Plant_2OG-oxidoreductases"/>
</dbReference>
<keyword evidence="3" id="KW-0847">Vitamin C</keyword>
<keyword evidence="2 5" id="KW-0479">Metal-binding</keyword>
<evidence type="ECO:0000256" key="2">
    <source>
        <dbReference type="ARBA" id="ARBA00022723"/>
    </source>
</evidence>
<dbReference type="Gene3D" id="2.60.120.330">
    <property type="entry name" value="B-lactam Antibiotic, Isopenicillin N Synthase, Chain"/>
    <property type="match status" value="1"/>
</dbReference>
<dbReference type="AlphaFoldDB" id="A0A1S3UM30"/>
<dbReference type="Pfam" id="PF03171">
    <property type="entry name" value="2OG-FeII_Oxy"/>
    <property type="match status" value="1"/>
</dbReference>
<dbReference type="FunFam" id="2.60.120.330:FF:000012">
    <property type="entry name" value="Gibberellin 20 oxidase 1"/>
    <property type="match status" value="1"/>
</dbReference>
<name>A0A1S3UM30_VIGRR</name>
<keyword evidence="5" id="KW-0560">Oxidoreductase</keyword>
<dbReference type="PROSITE" id="PS51471">
    <property type="entry name" value="FE2OG_OXY"/>
    <property type="match status" value="1"/>
</dbReference>
<organism evidence="7 8">
    <name type="scientific">Vigna radiata var. radiata</name>
    <name type="common">Mung bean</name>
    <name type="synonym">Phaseolus aureus</name>
    <dbReference type="NCBI Taxonomy" id="3916"/>
    <lineage>
        <taxon>Eukaryota</taxon>
        <taxon>Viridiplantae</taxon>
        <taxon>Streptophyta</taxon>
        <taxon>Embryophyta</taxon>
        <taxon>Tracheophyta</taxon>
        <taxon>Spermatophyta</taxon>
        <taxon>Magnoliopsida</taxon>
        <taxon>eudicotyledons</taxon>
        <taxon>Gunneridae</taxon>
        <taxon>Pentapetalae</taxon>
        <taxon>rosids</taxon>
        <taxon>fabids</taxon>
        <taxon>Fabales</taxon>
        <taxon>Fabaceae</taxon>
        <taxon>Papilionoideae</taxon>
        <taxon>50 kb inversion clade</taxon>
        <taxon>NPAAA clade</taxon>
        <taxon>indigoferoid/millettioid clade</taxon>
        <taxon>Phaseoleae</taxon>
        <taxon>Vigna</taxon>
    </lineage>
</organism>
<gene>
    <name evidence="8" type="primary">LOC106766864</name>
</gene>
<evidence type="ECO:0000256" key="5">
    <source>
        <dbReference type="RuleBase" id="RU003682"/>
    </source>
</evidence>
<accession>A0A1S3UM30</accession>
<keyword evidence="7" id="KW-1185">Reference proteome</keyword>
<dbReference type="GO" id="GO:0051213">
    <property type="term" value="F:dioxygenase activity"/>
    <property type="evidence" value="ECO:0007669"/>
    <property type="project" value="UniProtKB-KW"/>
</dbReference>
<dbReference type="STRING" id="3916.A0A1S3UM30"/>
<dbReference type="InterPro" id="IPR026992">
    <property type="entry name" value="DIOX_N"/>
</dbReference>
<dbReference type="GeneID" id="106766864"/>
<reference evidence="7" key="1">
    <citation type="journal article" date="2014" name="Nat. Commun.">
        <title>Genome sequence of mungbean and insights into evolution within Vigna species.</title>
        <authorList>
            <person name="Kang Y.J."/>
            <person name="Kim S.K."/>
            <person name="Kim M.Y."/>
            <person name="Lestari P."/>
            <person name="Kim K.H."/>
            <person name="Ha B.K."/>
            <person name="Jun T.H."/>
            <person name="Hwang W.J."/>
            <person name="Lee T."/>
            <person name="Lee J."/>
            <person name="Shim S."/>
            <person name="Yoon M.Y."/>
            <person name="Jang Y.E."/>
            <person name="Han K.S."/>
            <person name="Taeprayoon P."/>
            <person name="Yoon N."/>
            <person name="Somta P."/>
            <person name="Tanya P."/>
            <person name="Kim K.S."/>
            <person name="Gwag J.G."/>
            <person name="Moon J.K."/>
            <person name="Lee Y.H."/>
            <person name="Park B.S."/>
            <person name="Bombarely A."/>
            <person name="Doyle J.J."/>
            <person name="Jackson S.A."/>
            <person name="Schafleitner R."/>
            <person name="Srinives P."/>
            <person name="Varshney R.K."/>
            <person name="Lee S.H."/>
        </authorList>
    </citation>
    <scope>NUCLEOTIDE SEQUENCE [LARGE SCALE GENOMIC DNA]</scope>
    <source>
        <strain evidence="7">cv. VC1973A</strain>
    </source>
</reference>